<dbReference type="InterPro" id="IPR045335">
    <property type="entry name" value="FtsQ_C_sf"/>
</dbReference>
<evidence type="ECO:0000256" key="1">
    <source>
        <dbReference type="SAM" id="Phobius"/>
    </source>
</evidence>
<name>A0A2H0REN5_9BACT</name>
<feature type="transmembrane region" description="Helical" evidence="1">
    <location>
        <begin position="25"/>
        <end position="44"/>
    </location>
</feature>
<keyword evidence="1" id="KW-0472">Membrane</keyword>
<accession>A0A2H0REN5</accession>
<reference evidence="2 3" key="1">
    <citation type="submission" date="2017-09" db="EMBL/GenBank/DDBJ databases">
        <title>Depth-based differentiation of microbial function through sediment-hosted aquifers and enrichment of novel symbionts in the deep terrestrial subsurface.</title>
        <authorList>
            <person name="Probst A.J."/>
            <person name="Ladd B."/>
            <person name="Jarett J.K."/>
            <person name="Geller-Mcgrath D.E."/>
            <person name="Sieber C.M."/>
            <person name="Emerson J.B."/>
            <person name="Anantharaman K."/>
            <person name="Thomas B.C."/>
            <person name="Malmstrom R."/>
            <person name="Stieglmeier M."/>
            <person name="Klingl A."/>
            <person name="Woyke T."/>
            <person name="Ryan C.M."/>
            <person name="Banfield J.F."/>
        </authorList>
    </citation>
    <scope>NUCLEOTIDE SEQUENCE [LARGE SCALE GENOMIC DNA]</scope>
    <source>
        <strain evidence="2">CG10_big_fil_rev_8_21_14_0_10_51_16</strain>
    </source>
</reference>
<sequence length="291" mass="32923">MKLGTNKHLLDKQKIVRRTQARRRAGLFFILVLLVVGGVVWLLHRPQMRLQTISVHGTSLVPSEAVLTLARAELDGKYAYLVPRDNFLFYPREKLKASIFANYLRVASIAITEESRTALSIVIREREPEAVWCKKTTDLILPTEQEEPVTSPKSSSCYYVDATGLLYDVAPTFSGSVYFEISGVIGDAPRLGSRILPIEMMHRVIHLRALLSGVGIASKALSISSGYNFTLHTSDGWRLLFYGDALPEELIERISTVLDSEMFIELMKKKDNPLSYIDLRYGNKIFYMFTE</sequence>
<protein>
    <recommendedName>
        <fullName evidence="4">POTRA domain-containing protein</fullName>
    </recommendedName>
</protein>
<evidence type="ECO:0008006" key="4">
    <source>
        <dbReference type="Google" id="ProtNLM"/>
    </source>
</evidence>
<keyword evidence="1" id="KW-1133">Transmembrane helix</keyword>
<organism evidence="2 3">
    <name type="scientific">Candidatus Vogelbacteria bacterium CG10_big_fil_rev_8_21_14_0_10_51_16</name>
    <dbReference type="NCBI Taxonomy" id="1975045"/>
    <lineage>
        <taxon>Bacteria</taxon>
        <taxon>Candidatus Vogeliibacteriota</taxon>
    </lineage>
</organism>
<comment type="caution">
    <text evidence="2">The sequence shown here is derived from an EMBL/GenBank/DDBJ whole genome shotgun (WGS) entry which is preliminary data.</text>
</comment>
<evidence type="ECO:0000313" key="2">
    <source>
        <dbReference type="EMBL" id="PIR44900.1"/>
    </source>
</evidence>
<dbReference type="Gene3D" id="3.40.50.11690">
    <property type="entry name" value="Cell division protein FtsQ/DivIB"/>
    <property type="match status" value="1"/>
</dbReference>
<keyword evidence="1" id="KW-0812">Transmembrane</keyword>
<gene>
    <name evidence="2" type="ORF">COV10_02380</name>
</gene>
<dbReference type="EMBL" id="PCYI01000017">
    <property type="protein sequence ID" value="PIR44900.1"/>
    <property type="molecule type" value="Genomic_DNA"/>
</dbReference>
<dbReference type="AlphaFoldDB" id="A0A2H0REN5"/>
<proteinExistence type="predicted"/>
<dbReference type="Proteomes" id="UP000228767">
    <property type="component" value="Unassembled WGS sequence"/>
</dbReference>
<evidence type="ECO:0000313" key="3">
    <source>
        <dbReference type="Proteomes" id="UP000228767"/>
    </source>
</evidence>